<keyword evidence="3" id="KW-0328">Glycosyltransferase</keyword>
<dbReference type="InterPro" id="IPR001296">
    <property type="entry name" value="Glyco_trans_1"/>
</dbReference>
<protein>
    <submittedName>
        <fullName evidence="3">Glycosyltransferase</fullName>
        <ecNumber evidence="3">2.4.-.-</ecNumber>
    </submittedName>
</protein>
<organism evidence="3 4">
    <name type="scientific">Streptomonospora mangrovi</name>
    <dbReference type="NCBI Taxonomy" id="2883123"/>
    <lineage>
        <taxon>Bacteria</taxon>
        <taxon>Bacillati</taxon>
        <taxon>Actinomycetota</taxon>
        <taxon>Actinomycetes</taxon>
        <taxon>Streptosporangiales</taxon>
        <taxon>Nocardiopsidaceae</taxon>
        <taxon>Streptomonospora</taxon>
    </lineage>
</organism>
<keyword evidence="1 3" id="KW-0808">Transferase</keyword>
<dbReference type="Proteomes" id="UP001140076">
    <property type="component" value="Unassembled WGS sequence"/>
</dbReference>
<dbReference type="AlphaFoldDB" id="A0A9X3SHI2"/>
<evidence type="ECO:0000256" key="1">
    <source>
        <dbReference type="ARBA" id="ARBA00022679"/>
    </source>
</evidence>
<gene>
    <name evidence="3" type="ORF">LG943_27470</name>
</gene>
<dbReference type="SUPFAM" id="SSF53756">
    <property type="entry name" value="UDP-Glycosyltransferase/glycogen phosphorylase"/>
    <property type="match status" value="1"/>
</dbReference>
<reference evidence="3" key="1">
    <citation type="submission" date="2021-10" db="EMBL/GenBank/DDBJ databases">
        <title>Streptomonospora sp. nov., isolated from mangrove soil.</title>
        <authorList>
            <person name="Chen X."/>
            <person name="Ge X."/>
            <person name="Liu W."/>
        </authorList>
    </citation>
    <scope>NUCLEOTIDE SEQUENCE</scope>
    <source>
        <strain evidence="3">S1-112</strain>
    </source>
</reference>
<keyword evidence="4" id="KW-1185">Reference proteome</keyword>
<dbReference type="Pfam" id="PF00534">
    <property type="entry name" value="Glycos_transf_1"/>
    <property type="match status" value="1"/>
</dbReference>
<dbReference type="Gene3D" id="3.40.50.2000">
    <property type="entry name" value="Glycogen Phosphorylase B"/>
    <property type="match status" value="1"/>
</dbReference>
<dbReference type="GO" id="GO:0016757">
    <property type="term" value="F:glycosyltransferase activity"/>
    <property type="evidence" value="ECO:0007669"/>
    <property type="project" value="UniProtKB-KW"/>
</dbReference>
<evidence type="ECO:0000259" key="2">
    <source>
        <dbReference type="Pfam" id="PF00534"/>
    </source>
</evidence>
<dbReference type="EMBL" id="JAJAQC010000102">
    <property type="protein sequence ID" value="MDA0568032.1"/>
    <property type="molecule type" value="Genomic_DNA"/>
</dbReference>
<evidence type="ECO:0000313" key="3">
    <source>
        <dbReference type="EMBL" id="MDA0568032.1"/>
    </source>
</evidence>
<proteinExistence type="predicted"/>
<sequence length="340" mass="37770">MTLGELRTAPPAAARPARTLRVLMWHVHGSWTTSFVHGRHHCLLPATPDRGPDGRGRARTWTWPDTAVEVAPERLADEPVDAVVLQRPHELDLAERWLGRRPGRDLPAVYVEHNTPQGDVPRTRHPLADRSDIPVVHVTHFNDLFWDCGRAPTTVIEHGVVDPGYRYTGDIPRAGVAINEPLRRWRVTGTDLLPRFAAAGPLDVFGMGVAGLPERLGLAPDRLRAYDDPPQASMHDDLARRRAYLHPLRWTSLGLSLIEAMLLGLPVLALATTEAREAVPADAGVVSTRVEALCAALRDLLHDPPMARETGQAARAAALRRYSLDRFLNDWDRLLLEVTR</sequence>
<name>A0A9X3SHI2_9ACTN</name>
<dbReference type="RefSeq" id="WP_270075263.1">
    <property type="nucleotide sequence ID" value="NZ_JAJAQC010000102.1"/>
</dbReference>
<evidence type="ECO:0000313" key="4">
    <source>
        <dbReference type="Proteomes" id="UP001140076"/>
    </source>
</evidence>
<accession>A0A9X3SHI2</accession>
<dbReference type="EC" id="2.4.-.-" evidence="3"/>
<feature type="domain" description="Glycosyl transferase family 1" evidence="2">
    <location>
        <begin position="239"/>
        <end position="315"/>
    </location>
</feature>
<comment type="caution">
    <text evidence="3">The sequence shown here is derived from an EMBL/GenBank/DDBJ whole genome shotgun (WGS) entry which is preliminary data.</text>
</comment>